<dbReference type="EMBL" id="PYMA01000001">
    <property type="protein sequence ID" value="PSW22105.1"/>
    <property type="molecule type" value="Genomic_DNA"/>
</dbReference>
<dbReference type="Proteomes" id="UP000241771">
    <property type="component" value="Unassembled WGS sequence"/>
</dbReference>
<dbReference type="PANTHER" id="PTHR43133">
    <property type="entry name" value="RNA POLYMERASE ECF-TYPE SIGMA FACTO"/>
    <property type="match status" value="1"/>
</dbReference>
<dbReference type="InterPro" id="IPR013325">
    <property type="entry name" value="RNA_pol_sigma_r2"/>
</dbReference>
<dbReference type="InterPro" id="IPR013249">
    <property type="entry name" value="RNA_pol_sigma70_r4_t2"/>
</dbReference>
<dbReference type="AlphaFoldDB" id="A0A2T3P0Q9"/>
<keyword evidence="3 6" id="KW-0731">Sigma factor</keyword>
<dbReference type="InterPro" id="IPR007627">
    <property type="entry name" value="RNA_pol_sigma70_r2"/>
</dbReference>
<dbReference type="InterPro" id="IPR013324">
    <property type="entry name" value="RNA_pol_sigma_r3/r4-like"/>
</dbReference>
<evidence type="ECO:0000259" key="8">
    <source>
        <dbReference type="Pfam" id="PF04542"/>
    </source>
</evidence>
<dbReference type="InterPro" id="IPR036388">
    <property type="entry name" value="WH-like_DNA-bd_sf"/>
</dbReference>
<dbReference type="PROSITE" id="PS01063">
    <property type="entry name" value="SIGMA70_ECF"/>
    <property type="match status" value="1"/>
</dbReference>
<keyword evidence="11" id="KW-1185">Reference proteome</keyword>
<organism evidence="10 11">
    <name type="scientific">Photobacterium sanctipauli</name>
    <dbReference type="NCBI Taxonomy" id="1342794"/>
    <lineage>
        <taxon>Bacteria</taxon>
        <taxon>Pseudomonadati</taxon>
        <taxon>Pseudomonadota</taxon>
        <taxon>Gammaproteobacteria</taxon>
        <taxon>Vibrionales</taxon>
        <taxon>Vibrionaceae</taxon>
        <taxon>Photobacterium</taxon>
    </lineage>
</organism>
<comment type="similarity">
    <text evidence="1 6">Belongs to the sigma-70 factor family. ECF subfamily.</text>
</comment>
<dbReference type="InterPro" id="IPR039425">
    <property type="entry name" value="RNA_pol_sigma-70-like"/>
</dbReference>
<dbReference type="CDD" id="cd06171">
    <property type="entry name" value="Sigma70_r4"/>
    <property type="match status" value="1"/>
</dbReference>
<comment type="caution">
    <text evidence="10">The sequence shown here is derived from an EMBL/GenBank/DDBJ whole genome shotgun (WGS) entry which is preliminary data.</text>
</comment>
<evidence type="ECO:0000256" key="4">
    <source>
        <dbReference type="ARBA" id="ARBA00023125"/>
    </source>
</evidence>
<dbReference type="GO" id="GO:0016987">
    <property type="term" value="F:sigma factor activity"/>
    <property type="evidence" value="ECO:0007669"/>
    <property type="project" value="UniProtKB-KW"/>
</dbReference>
<evidence type="ECO:0000313" key="10">
    <source>
        <dbReference type="EMBL" id="PSW22105.1"/>
    </source>
</evidence>
<sequence>MITEFIKTTLIRSSKLTRKQRYESLVSLYSDDLYRYAFWLCKDQHDAEDLVQETYLRAWRFIDDLADDKVAKSWLITILRRENARRFRNKPIEYVDIDDCHLFAEEQYVDNKQLLQEKIANLSSTYREPLLLQVLMGFTAEEVAQILNLNVNTVLTRLARAKKQLKEKQADLDLSASAARCVTGVSREA</sequence>
<evidence type="ECO:0000256" key="6">
    <source>
        <dbReference type="RuleBase" id="RU000716"/>
    </source>
</evidence>
<evidence type="ECO:0000256" key="1">
    <source>
        <dbReference type="ARBA" id="ARBA00010641"/>
    </source>
</evidence>
<dbReference type="GO" id="GO:0006352">
    <property type="term" value="P:DNA-templated transcription initiation"/>
    <property type="evidence" value="ECO:0007669"/>
    <property type="project" value="InterPro"/>
</dbReference>
<proteinExistence type="inferred from homology"/>
<evidence type="ECO:0000256" key="3">
    <source>
        <dbReference type="ARBA" id="ARBA00023082"/>
    </source>
</evidence>
<dbReference type="GO" id="GO:0003677">
    <property type="term" value="F:DNA binding"/>
    <property type="evidence" value="ECO:0007669"/>
    <property type="project" value="UniProtKB-KW"/>
</dbReference>
<dbReference type="Gene3D" id="1.10.1740.10">
    <property type="match status" value="1"/>
</dbReference>
<evidence type="ECO:0000313" key="11">
    <source>
        <dbReference type="Proteomes" id="UP000241771"/>
    </source>
</evidence>
<feature type="domain" description="RNA polymerase sigma-70 region 2" evidence="8">
    <location>
        <begin position="25"/>
        <end position="89"/>
    </location>
</feature>
<dbReference type="RefSeq" id="WP_051902120.1">
    <property type="nucleotide sequence ID" value="NZ_JGVO01000293.1"/>
</dbReference>
<keyword evidence="2 6" id="KW-0805">Transcription regulation</keyword>
<dbReference type="PANTHER" id="PTHR43133:SF51">
    <property type="entry name" value="RNA POLYMERASE SIGMA FACTOR"/>
    <property type="match status" value="1"/>
</dbReference>
<feature type="domain" description="RNA polymerase sigma factor 70 region 4 type 2" evidence="9">
    <location>
        <begin position="113"/>
        <end position="165"/>
    </location>
</feature>
<dbReference type="InterPro" id="IPR014284">
    <property type="entry name" value="RNA_pol_sigma-70_dom"/>
</dbReference>
<keyword evidence="7" id="KW-0175">Coiled coil</keyword>
<dbReference type="NCBIfam" id="NF009170">
    <property type="entry name" value="PRK12517.1"/>
    <property type="match status" value="1"/>
</dbReference>
<dbReference type="OrthoDB" id="9797134at2"/>
<protein>
    <recommendedName>
        <fullName evidence="6">RNA polymerase sigma factor</fullName>
    </recommendedName>
</protein>
<evidence type="ECO:0000256" key="5">
    <source>
        <dbReference type="ARBA" id="ARBA00023163"/>
    </source>
</evidence>
<evidence type="ECO:0000256" key="2">
    <source>
        <dbReference type="ARBA" id="ARBA00023015"/>
    </source>
</evidence>
<dbReference type="Pfam" id="PF04542">
    <property type="entry name" value="Sigma70_r2"/>
    <property type="match status" value="1"/>
</dbReference>
<dbReference type="NCBIfam" id="TIGR02937">
    <property type="entry name" value="sigma70-ECF"/>
    <property type="match status" value="1"/>
</dbReference>
<reference evidence="10 11" key="1">
    <citation type="submission" date="2018-01" db="EMBL/GenBank/DDBJ databases">
        <title>Whole genome sequencing of Histamine producing bacteria.</title>
        <authorList>
            <person name="Butler K."/>
        </authorList>
    </citation>
    <scope>NUCLEOTIDE SEQUENCE [LARGE SCALE GENOMIC DNA]</scope>
    <source>
        <strain evidence="10 11">DSM 100436</strain>
    </source>
</reference>
<dbReference type="InterPro" id="IPR000838">
    <property type="entry name" value="RNA_pol_sigma70_ECF_CS"/>
</dbReference>
<dbReference type="SUPFAM" id="SSF88946">
    <property type="entry name" value="Sigma2 domain of RNA polymerase sigma factors"/>
    <property type="match status" value="1"/>
</dbReference>
<dbReference type="SUPFAM" id="SSF88659">
    <property type="entry name" value="Sigma3 and sigma4 domains of RNA polymerase sigma factors"/>
    <property type="match status" value="1"/>
</dbReference>
<feature type="coiled-coil region" evidence="7">
    <location>
        <begin position="151"/>
        <end position="178"/>
    </location>
</feature>
<keyword evidence="5 6" id="KW-0804">Transcription</keyword>
<evidence type="ECO:0000256" key="7">
    <source>
        <dbReference type="SAM" id="Coils"/>
    </source>
</evidence>
<keyword evidence="4 6" id="KW-0238">DNA-binding</keyword>
<evidence type="ECO:0000259" key="9">
    <source>
        <dbReference type="Pfam" id="PF08281"/>
    </source>
</evidence>
<accession>A0A2T3P0Q9</accession>
<dbReference type="Pfam" id="PF08281">
    <property type="entry name" value="Sigma70_r4_2"/>
    <property type="match status" value="1"/>
</dbReference>
<name>A0A2T3P0Q9_9GAMM</name>
<dbReference type="Gene3D" id="1.10.10.10">
    <property type="entry name" value="Winged helix-like DNA-binding domain superfamily/Winged helix DNA-binding domain"/>
    <property type="match status" value="1"/>
</dbReference>
<gene>
    <name evidence="10" type="ORF">C9I98_02240</name>
</gene>